<evidence type="ECO:0000256" key="1">
    <source>
        <dbReference type="SAM" id="Phobius"/>
    </source>
</evidence>
<gene>
    <name evidence="2" type="ORF">MANES_08G161200</name>
</gene>
<dbReference type="AlphaFoldDB" id="A0A2C9VJ59"/>
<evidence type="ECO:0000313" key="2">
    <source>
        <dbReference type="EMBL" id="OAY44563.1"/>
    </source>
</evidence>
<organism evidence="2">
    <name type="scientific">Manihot esculenta</name>
    <name type="common">Cassava</name>
    <name type="synonym">Jatropha manihot</name>
    <dbReference type="NCBI Taxonomy" id="3983"/>
    <lineage>
        <taxon>Eukaryota</taxon>
        <taxon>Viridiplantae</taxon>
        <taxon>Streptophyta</taxon>
        <taxon>Embryophyta</taxon>
        <taxon>Tracheophyta</taxon>
        <taxon>Spermatophyta</taxon>
        <taxon>Magnoliopsida</taxon>
        <taxon>eudicotyledons</taxon>
        <taxon>Gunneridae</taxon>
        <taxon>Pentapetalae</taxon>
        <taxon>rosids</taxon>
        <taxon>fabids</taxon>
        <taxon>Malpighiales</taxon>
        <taxon>Euphorbiaceae</taxon>
        <taxon>Crotonoideae</taxon>
        <taxon>Manihoteae</taxon>
        <taxon>Manihot</taxon>
    </lineage>
</organism>
<name>A0A2C9VJ59_MANES</name>
<reference evidence="2" key="1">
    <citation type="submission" date="2016-02" db="EMBL/GenBank/DDBJ databases">
        <title>WGS assembly of Manihot esculenta.</title>
        <authorList>
            <person name="Bredeson J.V."/>
            <person name="Prochnik S.E."/>
            <person name="Lyons J.B."/>
            <person name="Schmutz J."/>
            <person name="Grimwood J."/>
            <person name="Vrebalov J."/>
            <person name="Bart R.S."/>
            <person name="Amuge T."/>
            <person name="Ferguson M.E."/>
            <person name="Green R."/>
            <person name="Putnam N."/>
            <person name="Stites J."/>
            <person name="Rounsley S."/>
            <person name="Rokhsar D.S."/>
        </authorList>
    </citation>
    <scope>NUCLEOTIDE SEQUENCE [LARGE SCALE GENOMIC DNA]</scope>
    <source>
        <tissue evidence="2">Leaf</tissue>
    </source>
</reference>
<accession>A0A2C9VJ59</accession>
<protein>
    <submittedName>
        <fullName evidence="2">Uncharacterized protein</fullName>
    </submittedName>
</protein>
<proteinExistence type="predicted"/>
<keyword evidence="1" id="KW-1133">Transmembrane helix</keyword>
<keyword evidence="1" id="KW-0472">Membrane</keyword>
<sequence>MFWVSILDAVPVAGIFYWLWHLKLKVWSKRKSSRDVVWCCYSMCLDGGVRN</sequence>
<feature type="transmembrane region" description="Helical" evidence="1">
    <location>
        <begin position="6"/>
        <end position="24"/>
    </location>
</feature>
<dbReference type="EMBL" id="CM004394">
    <property type="protein sequence ID" value="OAY44563.1"/>
    <property type="molecule type" value="Genomic_DNA"/>
</dbReference>
<keyword evidence="1" id="KW-0812">Transmembrane</keyword>